<evidence type="ECO:0000256" key="5">
    <source>
        <dbReference type="ARBA" id="ARBA00022490"/>
    </source>
</evidence>
<evidence type="ECO:0000313" key="10">
    <source>
        <dbReference type="EMBL" id="EBA07189.1"/>
    </source>
</evidence>
<gene>
    <name evidence="10" type="ORF">SSE37_06119</name>
</gene>
<dbReference type="Gene3D" id="1.20.58.220">
    <property type="entry name" value="Phosphate transport system protein phou homolog 2, domain 2"/>
    <property type="match status" value="2"/>
</dbReference>
<sequence>MTELNQHIASAFDRDLEGIQARIMKMGGLVEEAIISAAIALEKRDEELAQKVREGDKAIDAMDESLNEEAARVIALRAPIASDLRVVLSVMRMSANLERIGDLSKNMAKRTSVLSQMQQIGGTAASLRRMAREVELMLKDALDAYIQRDEALALDVIERDRDVDQMYNTLFREFLTFMLEDPRNITACMHLHFIAKNIERMGDHVTSISEQVVFLVTGQMPTEARVKHDRTSTDFRLSSEFTQSDKD</sequence>
<evidence type="ECO:0000256" key="6">
    <source>
        <dbReference type="ARBA" id="ARBA00022592"/>
    </source>
</evidence>
<keyword evidence="6 8" id="KW-0592">Phosphate transport</keyword>
<dbReference type="InterPro" id="IPR038078">
    <property type="entry name" value="PhoU-like_sf"/>
</dbReference>
<organism evidence="10 11">
    <name type="scientific">Sagittula stellata (strain ATCC 700073 / DSM 11524 / E-37)</name>
    <dbReference type="NCBI Taxonomy" id="388399"/>
    <lineage>
        <taxon>Bacteria</taxon>
        <taxon>Pseudomonadati</taxon>
        <taxon>Pseudomonadota</taxon>
        <taxon>Alphaproteobacteria</taxon>
        <taxon>Rhodobacterales</taxon>
        <taxon>Roseobacteraceae</taxon>
        <taxon>Sagittula</taxon>
    </lineage>
</organism>
<comment type="subunit">
    <text evidence="3 8">Homodimer.</text>
</comment>
<evidence type="ECO:0000256" key="1">
    <source>
        <dbReference type="ARBA" id="ARBA00004496"/>
    </source>
</evidence>
<evidence type="ECO:0000256" key="4">
    <source>
        <dbReference type="ARBA" id="ARBA00022448"/>
    </source>
</evidence>
<dbReference type="GO" id="GO:0005737">
    <property type="term" value="C:cytoplasm"/>
    <property type="evidence" value="ECO:0007669"/>
    <property type="project" value="UniProtKB-SubCell"/>
</dbReference>
<dbReference type="Proteomes" id="UP000005713">
    <property type="component" value="Unassembled WGS sequence"/>
</dbReference>
<evidence type="ECO:0000259" key="9">
    <source>
        <dbReference type="Pfam" id="PF01895"/>
    </source>
</evidence>
<comment type="function">
    <text evidence="7 8">Plays a role in the regulation of phosphate uptake.</text>
</comment>
<feature type="domain" description="PhoU" evidence="9">
    <location>
        <begin position="127"/>
        <end position="212"/>
    </location>
</feature>
<evidence type="ECO:0000256" key="7">
    <source>
        <dbReference type="ARBA" id="ARBA00056181"/>
    </source>
</evidence>
<evidence type="ECO:0000256" key="8">
    <source>
        <dbReference type="PIRNR" id="PIRNR003107"/>
    </source>
</evidence>
<dbReference type="FunFam" id="1.20.58.220:FF:000004">
    <property type="entry name" value="Phosphate-specific transport system accessory protein PhoU"/>
    <property type="match status" value="1"/>
</dbReference>
<comment type="subcellular location">
    <subcellularLocation>
        <location evidence="1 8">Cytoplasm</location>
    </subcellularLocation>
</comment>
<protein>
    <recommendedName>
        <fullName evidence="8">Phosphate-specific transport system accessory protein PhoU</fullName>
    </recommendedName>
</protein>
<dbReference type="EMBL" id="AAYA01000010">
    <property type="protein sequence ID" value="EBA07189.1"/>
    <property type="molecule type" value="Genomic_DNA"/>
</dbReference>
<dbReference type="SUPFAM" id="SSF109755">
    <property type="entry name" value="PhoU-like"/>
    <property type="match status" value="1"/>
</dbReference>
<dbReference type="AlphaFoldDB" id="A3K639"/>
<feature type="domain" description="PhoU" evidence="9">
    <location>
        <begin position="23"/>
        <end position="111"/>
    </location>
</feature>
<dbReference type="InterPro" id="IPR026022">
    <property type="entry name" value="PhoU_dom"/>
</dbReference>
<evidence type="ECO:0000313" key="11">
    <source>
        <dbReference type="Proteomes" id="UP000005713"/>
    </source>
</evidence>
<dbReference type="InterPro" id="IPR028366">
    <property type="entry name" value="PhoU"/>
</dbReference>
<dbReference type="PANTHER" id="PTHR42930">
    <property type="entry name" value="PHOSPHATE-SPECIFIC TRANSPORT SYSTEM ACCESSORY PROTEIN PHOU"/>
    <property type="match status" value="1"/>
</dbReference>
<dbReference type="OrthoDB" id="9814256at2"/>
<dbReference type="PIRSF" id="PIRSF003107">
    <property type="entry name" value="PhoU"/>
    <property type="match status" value="1"/>
</dbReference>
<reference evidence="10 11" key="1">
    <citation type="submission" date="2006-06" db="EMBL/GenBank/DDBJ databases">
        <authorList>
            <person name="Moran M.A."/>
            <person name="Ferriera S."/>
            <person name="Johnson J."/>
            <person name="Kravitz S."/>
            <person name="Beeson K."/>
            <person name="Sutton G."/>
            <person name="Rogers Y.-H."/>
            <person name="Friedman R."/>
            <person name="Frazier M."/>
            <person name="Venter J.C."/>
        </authorList>
    </citation>
    <scope>NUCLEOTIDE SEQUENCE [LARGE SCALE GENOMIC DNA]</scope>
    <source>
        <strain evidence="10 11">E-37</strain>
    </source>
</reference>
<keyword evidence="5 8" id="KW-0963">Cytoplasm</keyword>
<dbReference type="GO" id="GO:0030643">
    <property type="term" value="P:intracellular phosphate ion homeostasis"/>
    <property type="evidence" value="ECO:0007669"/>
    <property type="project" value="InterPro"/>
</dbReference>
<dbReference type="GO" id="GO:0006817">
    <property type="term" value="P:phosphate ion transport"/>
    <property type="evidence" value="ECO:0007669"/>
    <property type="project" value="UniProtKB-KW"/>
</dbReference>
<proteinExistence type="inferred from homology"/>
<evidence type="ECO:0000256" key="2">
    <source>
        <dbReference type="ARBA" id="ARBA00008107"/>
    </source>
</evidence>
<dbReference type="eggNOG" id="COG0704">
    <property type="taxonomic scope" value="Bacteria"/>
</dbReference>
<dbReference type="RefSeq" id="WP_005860727.1">
    <property type="nucleotide sequence ID" value="NZ_AAYA01000010.1"/>
</dbReference>
<comment type="similarity">
    <text evidence="2 8">Belongs to the PhoU family.</text>
</comment>
<name>A3K639_SAGS3</name>
<dbReference type="Pfam" id="PF01895">
    <property type="entry name" value="PhoU"/>
    <property type="match status" value="2"/>
</dbReference>
<keyword evidence="4 8" id="KW-0813">Transport</keyword>
<accession>A3K639</accession>
<dbReference type="GO" id="GO:0045936">
    <property type="term" value="P:negative regulation of phosphate metabolic process"/>
    <property type="evidence" value="ECO:0007669"/>
    <property type="project" value="InterPro"/>
</dbReference>
<comment type="caution">
    <text evidence="10">The sequence shown here is derived from an EMBL/GenBank/DDBJ whole genome shotgun (WGS) entry which is preliminary data.</text>
</comment>
<keyword evidence="11" id="KW-1185">Reference proteome</keyword>
<dbReference type="NCBIfam" id="TIGR02135">
    <property type="entry name" value="phoU_full"/>
    <property type="match status" value="1"/>
</dbReference>
<evidence type="ECO:0000256" key="3">
    <source>
        <dbReference type="ARBA" id="ARBA00011738"/>
    </source>
</evidence>
<dbReference type="PANTHER" id="PTHR42930:SF3">
    <property type="entry name" value="PHOSPHATE-SPECIFIC TRANSPORT SYSTEM ACCESSORY PROTEIN PHOU"/>
    <property type="match status" value="1"/>
</dbReference>